<name>A0A699RP87_TANCI</name>
<proteinExistence type="predicted"/>
<accession>A0A699RP87</accession>
<evidence type="ECO:0000256" key="1">
    <source>
        <dbReference type="SAM" id="MobiDB-lite"/>
    </source>
</evidence>
<sequence>IHKADELEVAEEARIDRPPRQAEGLEVGPEEAAEAGAVGPHELAVDFLVVAQVDVELAEVAGLVAYLALLQNTDFHTKRAAAYAQIMRERVSHGGSHPVAAVAREADVAELRIEEIRLLLVANAPIDAVRHIGVREADVAGTQIKLPK</sequence>
<protein>
    <submittedName>
        <fullName evidence="2">Uncharacterized protein</fullName>
    </submittedName>
</protein>
<dbReference type="EMBL" id="BKCJ011111219">
    <property type="protein sequence ID" value="GFC87623.1"/>
    <property type="molecule type" value="Genomic_DNA"/>
</dbReference>
<gene>
    <name evidence="2" type="ORF">Tci_859593</name>
</gene>
<dbReference type="AlphaFoldDB" id="A0A699RP87"/>
<reference evidence="2" key="1">
    <citation type="journal article" date="2019" name="Sci. Rep.">
        <title>Draft genome of Tanacetum cinerariifolium, the natural source of mosquito coil.</title>
        <authorList>
            <person name="Yamashiro T."/>
            <person name="Shiraishi A."/>
            <person name="Satake H."/>
            <person name="Nakayama K."/>
        </authorList>
    </citation>
    <scope>NUCLEOTIDE SEQUENCE</scope>
</reference>
<evidence type="ECO:0000313" key="2">
    <source>
        <dbReference type="EMBL" id="GFC87623.1"/>
    </source>
</evidence>
<comment type="caution">
    <text evidence="2">The sequence shown here is derived from an EMBL/GenBank/DDBJ whole genome shotgun (WGS) entry which is preliminary data.</text>
</comment>
<feature type="non-terminal residue" evidence="2">
    <location>
        <position position="1"/>
    </location>
</feature>
<feature type="region of interest" description="Disordered" evidence="1">
    <location>
        <begin position="14"/>
        <end position="33"/>
    </location>
</feature>
<organism evidence="2">
    <name type="scientific">Tanacetum cinerariifolium</name>
    <name type="common">Dalmatian daisy</name>
    <name type="synonym">Chrysanthemum cinerariifolium</name>
    <dbReference type="NCBI Taxonomy" id="118510"/>
    <lineage>
        <taxon>Eukaryota</taxon>
        <taxon>Viridiplantae</taxon>
        <taxon>Streptophyta</taxon>
        <taxon>Embryophyta</taxon>
        <taxon>Tracheophyta</taxon>
        <taxon>Spermatophyta</taxon>
        <taxon>Magnoliopsida</taxon>
        <taxon>eudicotyledons</taxon>
        <taxon>Gunneridae</taxon>
        <taxon>Pentapetalae</taxon>
        <taxon>asterids</taxon>
        <taxon>campanulids</taxon>
        <taxon>Asterales</taxon>
        <taxon>Asteraceae</taxon>
        <taxon>Asteroideae</taxon>
        <taxon>Anthemideae</taxon>
        <taxon>Anthemidinae</taxon>
        <taxon>Tanacetum</taxon>
    </lineage>
</organism>